<proteinExistence type="predicted"/>
<gene>
    <name evidence="1" type="ORF">CIT26_11065</name>
</gene>
<dbReference type="Proteomes" id="UP000216442">
    <property type="component" value="Unassembled WGS sequence"/>
</dbReference>
<name>A0A271LNZ3_9HYPH</name>
<protein>
    <submittedName>
        <fullName evidence="1">Uncharacterized protein</fullName>
    </submittedName>
</protein>
<dbReference type="EMBL" id="NPKJ01000039">
    <property type="protein sequence ID" value="PAQ09809.1"/>
    <property type="molecule type" value="Genomic_DNA"/>
</dbReference>
<accession>A0A271LNZ3</accession>
<dbReference type="RefSeq" id="WP_095492616.1">
    <property type="nucleotide sequence ID" value="NZ_NPKJ01000039.1"/>
</dbReference>
<evidence type="ECO:0000313" key="2">
    <source>
        <dbReference type="Proteomes" id="UP000216442"/>
    </source>
</evidence>
<evidence type="ECO:0000313" key="1">
    <source>
        <dbReference type="EMBL" id="PAQ09809.1"/>
    </source>
</evidence>
<reference evidence="1 2" key="1">
    <citation type="submission" date="2017-08" db="EMBL/GenBank/DDBJ databases">
        <title>Mesorhizobium wenxinae sp. nov., a novel rhizobial species isolated from root nodules of chickpea (Cicer arietinum L.).</title>
        <authorList>
            <person name="Zhang J."/>
        </authorList>
    </citation>
    <scope>NUCLEOTIDE SEQUENCE [LARGE SCALE GENOMIC DNA]</scope>
    <source>
        <strain evidence="1 2">SDW018</strain>
    </source>
</reference>
<keyword evidence="2" id="KW-1185">Reference proteome</keyword>
<dbReference type="AlphaFoldDB" id="A0A271LNZ3"/>
<dbReference type="OrthoDB" id="8086444at2"/>
<organism evidence="1 2">
    <name type="scientific">Mesorhizobium temperatum</name>
    <dbReference type="NCBI Taxonomy" id="241416"/>
    <lineage>
        <taxon>Bacteria</taxon>
        <taxon>Pseudomonadati</taxon>
        <taxon>Pseudomonadota</taxon>
        <taxon>Alphaproteobacteria</taxon>
        <taxon>Hyphomicrobiales</taxon>
        <taxon>Phyllobacteriaceae</taxon>
        <taxon>Mesorhizobium</taxon>
    </lineage>
</organism>
<sequence>MAANENIAPASVEITENMGEWFVRVVQNGAAHISTFEVESYARAFAEGKRPSLRHPAGANENRE</sequence>
<comment type="caution">
    <text evidence="1">The sequence shown here is derived from an EMBL/GenBank/DDBJ whole genome shotgun (WGS) entry which is preliminary data.</text>
</comment>